<comment type="caution">
    <text evidence="6">The sequence shown here is derived from an EMBL/GenBank/DDBJ whole genome shotgun (WGS) entry which is preliminary data.</text>
</comment>
<evidence type="ECO:0000256" key="3">
    <source>
        <dbReference type="ARBA" id="ARBA00022989"/>
    </source>
</evidence>
<comment type="subcellular location">
    <subcellularLocation>
        <location evidence="1">Membrane</location>
        <topology evidence="1">Multi-pass membrane protein</topology>
    </subcellularLocation>
</comment>
<feature type="transmembrane region" description="Helical" evidence="5">
    <location>
        <begin position="92"/>
        <end position="112"/>
    </location>
</feature>
<evidence type="ECO:0000256" key="2">
    <source>
        <dbReference type="ARBA" id="ARBA00022692"/>
    </source>
</evidence>
<name>A0ABP9C300_9SPHI</name>
<evidence type="ECO:0000256" key="1">
    <source>
        <dbReference type="ARBA" id="ARBA00004141"/>
    </source>
</evidence>
<dbReference type="Pfam" id="PF07681">
    <property type="entry name" value="DoxX"/>
    <property type="match status" value="1"/>
</dbReference>
<evidence type="ECO:0008006" key="8">
    <source>
        <dbReference type="Google" id="ProtNLM"/>
    </source>
</evidence>
<evidence type="ECO:0000256" key="4">
    <source>
        <dbReference type="ARBA" id="ARBA00023136"/>
    </source>
</evidence>
<dbReference type="Proteomes" id="UP001501411">
    <property type="component" value="Unassembled WGS sequence"/>
</dbReference>
<evidence type="ECO:0000313" key="7">
    <source>
        <dbReference type="Proteomes" id="UP001501411"/>
    </source>
</evidence>
<keyword evidence="2 5" id="KW-0812">Transmembrane</keyword>
<accession>A0ABP9C300</accession>
<reference evidence="7" key="1">
    <citation type="journal article" date="2019" name="Int. J. Syst. Evol. Microbiol.">
        <title>The Global Catalogue of Microorganisms (GCM) 10K type strain sequencing project: providing services to taxonomists for standard genome sequencing and annotation.</title>
        <authorList>
            <consortium name="The Broad Institute Genomics Platform"/>
            <consortium name="The Broad Institute Genome Sequencing Center for Infectious Disease"/>
            <person name="Wu L."/>
            <person name="Ma J."/>
        </authorList>
    </citation>
    <scope>NUCLEOTIDE SEQUENCE [LARGE SCALE GENOMIC DNA]</scope>
    <source>
        <strain evidence="7">JCM 18200</strain>
    </source>
</reference>
<dbReference type="InterPro" id="IPR032808">
    <property type="entry name" value="DoxX"/>
</dbReference>
<keyword evidence="3 5" id="KW-1133">Transmembrane helix</keyword>
<dbReference type="EMBL" id="BAABIQ010000042">
    <property type="protein sequence ID" value="GAA4802302.1"/>
    <property type="molecule type" value="Genomic_DNA"/>
</dbReference>
<evidence type="ECO:0000256" key="5">
    <source>
        <dbReference type="SAM" id="Phobius"/>
    </source>
</evidence>
<organism evidence="6 7">
    <name type="scientific">Olivibacter ginsenosidimutans</name>
    <dbReference type="NCBI Taxonomy" id="1176537"/>
    <lineage>
        <taxon>Bacteria</taxon>
        <taxon>Pseudomonadati</taxon>
        <taxon>Bacteroidota</taxon>
        <taxon>Sphingobacteriia</taxon>
        <taxon>Sphingobacteriales</taxon>
        <taxon>Sphingobacteriaceae</taxon>
        <taxon>Olivibacter</taxon>
    </lineage>
</organism>
<feature type="transmembrane region" description="Helical" evidence="5">
    <location>
        <begin position="39"/>
        <end position="59"/>
    </location>
</feature>
<protein>
    <recommendedName>
        <fullName evidence="8">DoxX family protein</fullName>
    </recommendedName>
</protein>
<evidence type="ECO:0000313" key="6">
    <source>
        <dbReference type="EMBL" id="GAA4802302.1"/>
    </source>
</evidence>
<proteinExistence type="predicted"/>
<keyword evidence="4 5" id="KW-0472">Membrane</keyword>
<keyword evidence="7" id="KW-1185">Reference proteome</keyword>
<gene>
    <name evidence="6" type="ORF">GCM10023231_34090</name>
</gene>
<sequence length="134" mass="14808">MLDRTGFFGAPGDANVALGDWANFVAYTHMLMPYVSESMASFFGFVATVGEVLCGILLLAGYKIKYAAFASFGLTLVFALSMLFFLHYRAPFNYSVFVVSFSSLMLSTFPSFPWSIDAYLDTSHTQEDPLNSNN</sequence>
<feature type="transmembrane region" description="Helical" evidence="5">
    <location>
        <begin position="66"/>
        <end position="86"/>
    </location>
</feature>